<dbReference type="InterPro" id="IPR036284">
    <property type="entry name" value="GGL_sf"/>
</dbReference>
<dbReference type="PROSITE" id="PS50058">
    <property type="entry name" value="G_PROTEIN_GAMMA"/>
    <property type="match status" value="1"/>
</dbReference>
<keyword evidence="2 5" id="KW-1003">Cell membrane</keyword>
<keyword evidence="5" id="KW-0449">Lipoprotein</keyword>
<accession>A0ABI8A6L2</accession>
<feature type="region of interest" description="Disordered" evidence="6">
    <location>
        <begin position="188"/>
        <end position="210"/>
    </location>
</feature>
<reference evidence="8" key="3">
    <citation type="submission" date="2025-09" db="UniProtKB">
        <authorList>
            <consortium name="Ensembl"/>
        </authorList>
    </citation>
    <scope>IDENTIFICATION</scope>
    <source>
        <strain evidence="8">breed Abyssinian</strain>
    </source>
</reference>
<comment type="subcellular location">
    <subcellularLocation>
        <location evidence="5">Cell membrane</location>
        <topology evidence="5">Lipid-anchor</topology>
        <orientation evidence="5">Cytoplasmic side</orientation>
    </subcellularLocation>
</comment>
<evidence type="ECO:0000256" key="2">
    <source>
        <dbReference type="ARBA" id="ARBA00022475"/>
    </source>
</evidence>
<dbReference type="Ensembl" id="ENSFCTT00005078498.1">
    <property type="protein sequence ID" value="ENSFCTP00005054827.1"/>
    <property type="gene ID" value="ENSFCTG00005027798.1"/>
</dbReference>
<comment type="subunit">
    <text evidence="5">G proteins are composed of 3 units; alpha, beta and gamma.</text>
</comment>
<name>A0ABI8A6L2_FELCA</name>
<evidence type="ECO:0000313" key="9">
    <source>
        <dbReference type="Proteomes" id="UP000823872"/>
    </source>
</evidence>
<dbReference type="Gene3D" id="4.10.260.10">
    <property type="entry name" value="Transducin (heterotrimeric G protein), gamma chain"/>
    <property type="match status" value="1"/>
</dbReference>
<dbReference type="InterPro" id="IPR015898">
    <property type="entry name" value="G-protein_gamma-like_dom"/>
</dbReference>
<evidence type="ECO:0000256" key="4">
    <source>
        <dbReference type="ARBA" id="ARBA00023224"/>
    </source>
</evidence>
<keyword evidence="3 5" id="KW-0472">Membrane</keyword>
<feature type="compositionally biased region" description="Basic and acidic residues" evidence="6">
    <location>
        <begin position="194"/>
        <end position="210"/>
    </location>
</feature>
<dbReference type="Proteomes" id="UP000823872">
    <property type="component" value="Chromosome E1"/>
</dbReference>
<evidence type="ECO:0000259" key="7">
    <source>
        <dbReference type="PROSITE" id="PS50058"/>
    </source>
</evidence>
<evidence type="ECO:0000256" key="1">
    <source>
        <dbReference type="ARBA" id="ARBA00007431"/>
    </source>
</evidence>
<proteinExistence type="inferred from homology"/>
<dbReference type="Pfam" id="PF00631">
    <property type="entry name" value="G-gamma"/>
    <property type="match status" value="1"/>
</dbReference>
<keyword evidence="9" id="KW-1185">Reference proteome</keyword>
<reference evidence="8 9" key="1">
    <citation type="submission" date="2021-02" db="EMBL/GenBank/DDBJ databases">
        <title>Safari Cat Assemblies.</title>
        <authorList>
            <person name="Bredemeyer K.R."/>
            <person name="Murphy W.J."/>
        </authorList>
    </citation>
    <scope>NUCLEOTIDE SEQUENCE [LARGE SCALE GENOMIC DNA]</scope>
</reference>
<evidence type="ECO:0000256" key="6">
    <source>
        <dbReference type="SAM" id="MobiDB-lite"/>
    </source>
</evidence>
<gene>
    <name evidence="8" type="primary">MRPL54</name>
</gene>
<dbReference type="SUPFAM" id="SSF48670">
    <property type="entry name" value="Transducin (heterotrimeric G protein), gamma chain"/>
    <property type="match status" value="1"/>
</dbReference>
<evidence type="ECO:0000313" key="8">
    <source>
        <dbReference type="Ensembl" id="ENSFCTP00005054827.1"/>
    </source>
</evidence>
<dbReference type="CDD" id="cd00068">
    <property type="entry name" value="GGL"/>
    <property type="match status" value="1"/>
</dbReference>
<keyword evidence="4 5" id="KW-0807">Transducer</keyword>
<organism evidence="8 9">
    <name type="scientific">Felis catus</name>
    <name type="common">Cat</name>
    <name type="synonym">Felis silvestris catus</name>
    <dbReference type="NCBI Taxonomy" id="9685"/>
    <lineage>
        <taxon>Eukaryota</taxon>
        <taxon>Metazoa</taxon>
        <taxon>Chordata</taxon>
        <taxon>Craniata</taxon>
        <taxon>Vertebrata</taxon>
        <taxon>Euteleostomi</taxon>
        <taxon>Mammalia</taxon>
        <taxon>Eutheria</taxon>
        <taxon>Laurasiatheria</taxon>
        <taxon>Carnivora</taxon>
        <taxon>Feliformia</taxon>
        <taxon>Felidae</taxon>
        <taxon>Felinae</taxon>
        <taxon>Felis</taxon>
    </lineage>
</organism>
<dbReference type="GeneTree" id="ENSGT01100000263525"/>
<evidence type="ECO:0000256" key="5">
    <source>
        <dbReference type="RuleBase" id="RU004973"/>
    </source>
</evidence>
<reference evidence="8" key="2">
    <citation type="submission" date="2025-08" db="UniProtKB">
        <authorList>
            <consortium name="Ensembl"/>
        </authorList>
    </citation>
    <scope>IDENTIFICATION</scope>
    <source>
        <strain evidence="8">breed Abyssinian</strain>
    </source>
</reference>
<protein>
    <recommendedName>
        <fullName evidence="5">Guanine nucleotide-binding protein subunit gamma</fullName>
    </recommendedName>
</protein>
<comment type="similarity">
    <text evidence="1 5">Belongs to the G protein gamma family.</text>
</comment>
<dbReference type="SMART" id="SM00224">
    <property type="entry name" value="GGL"/>
    <property type="match status" value="1"/>
</dbReference>
<evidence type="ECO:0000256" key="3">
    <source>
        <dbReference type="ARBA" id="ARBA00023136"/>
    </source>
</evidence>
<dbReference type="PANTHER" id="PTHR13809">
    <property type="entry name" value="GUANINE NUCLEOTIDE-BINDING PROTEIN GAMMA SUBUNIT"/>
    <property type="match status" value="1"/>
</dbReference>
<feature type="domain" description="G protein gamma" evidence="7">
    <location>
        <begin position="142"/>
        <end position="210"/>
    </location>
</feature>
<dbReference type="InterPro" id="IPR001770">
    <property type="entry name" value="G-protein_gamma"/>
</dbReference>
<sequence length="210" mass="22635">FPSRAPGRASTCQNGSRGPALEVASGPLGACAPSAYLHVVVHAVIGDTQQGAVVAPQGLPARGDLKFPQLLQLGHGPPACGWLPWEPAGFAPHPVLDWSLSLPHPPPPHRFWFPLRERPKPACKGQAGSFRDKRKCPRGGRMAQELSEKDLLKMNVEQLKKEVKNARVPISKTGKEIKDFVEAEAGNDPLLKGVPEDKNPFKEKGSCVIS</sequence>
<dbReference type="SMART" id="SM01224">
    <property type="entry name" value="G_gamma"/>
    <property type="match status" value="1"/>
</dbReference>
<comment type="function">
    <text evidence="5">Guanine nucleotide-binding proteins (G proteins) are involved as a modulator or transducer in various transmembrane signaling systems. The beta and gamma chains are required for the GTPase activity, for replacement of GDP by GTP, and for G protein-effector interaction.</text>
</comment>
<dbReference type="PRINTS" id="PR00321">
    <property type="entry name" value="GPROTEING"/>
</dbReference>